<sequence>MKWCYREEGTGNREQGECGEMGRWGDGEMGRWGDGADFY</sequence>
<evidence type="ECO:0000313" key="2">
    <source>
        <dbReference type="EMBL" id="EGJ31154.1"/>
    </source>
</evidence>
<accession>F4XWG9</accession>
<evidence type="ECO:0000256" key="1">
    <source>
        <dbReference type="SAM" id="MobiDB-lite"/>
    </source>
</evidence>
<proteinExistence type="predicted"/>
<keyword evidence="3" id="KW-1185">Reference proteome</keyword>
<dbReference type="AlphaFoldDB" id="F4XWG9"/>
<dbReference type="EMBL" id="GL890942">
    <property type="protein sequence ID" value="EGJ31154.1"/>
    <property type="molecule type" value="Genomic_DNA"/>
</dbReference>
<evidence type="ECO:0000313" key="3">
    <source>
        <dbReference type="Proteomes" id="UP000003959"/>
    </source>
</evidence>
<protein>
    <submittedName>
        <fullName evidence="2">Uncharacterized protein</fullName>
    </submittedName>
</protein>
<organism evidence="2 3">
    <name type="scientific">Moorena producens 3L</name>
    <dbReference type="NCBI Taxonomy" id="489825"/>
    <lineage>
        <taxon>Bacteria</taxon>
        <taxon>Bacillati</taxon>
        <taxon>Cyanobacteriota</taxon>
        <taxon>Cyanophyceae</taxon>
        <taxon>Coleofasciculales</taxon>
        <taxon>Coleofasciculaceae</taxon>
        <taxon>Moorena</taxon>
    </lineage>
</organism>
<feature type="region of interest" description="Disordered" evidence="1">
    <location>
        <begin position="1"/>
        <end position="25"/>
    </location>
</feature>
<name>F4XWG9_9CYAN</name>
<reference evidence="3" key="1">
    <citation type="journal article" date="2011" name="Proc. Natl. Acad. Sci. U.S.A.">
        <title>Genomic insights into the physiology and ecology of the marine filamentous cyanobacterium Lyngbya majuscula.</title>
        <authorList>
            <person name="Jones A.C."/>
            <person name="Monroe E.A."/>
            <person name="Podell S."/>
            <person name="Hess W.R."/>
            <person name="Klages S."/>
            <person name="Esquenazi E."/>
            <person name="Niessen S."/>
            <person name="Hoover H."/>
            <person name="Rothmann M."/>
            <person name="Lasken R.S."/>
            <person name="Yates J.R.III."/>
            <person name="Reinhardt R."/>
            <person name="Kube M."/>
            <person name="Burkart M.D."/>
            <person name="Allen E.E."/>
            <person name="Dorrestein P.C."/>
            <person name="Gerwick W.H."/>
            <person name="Gerwick L."/>
        </authorList>
    </citation>
    <scope>NUCLEOTIDE SEQUENCE [LARGE SCALE GENOMIC DNA]</scope>
    <source>
        <strain evidence="3">3L</strain>
    </source>
</reference>
<feature type="compositionally biased region" description="Basic and acidic residues" evidence="1">
    <location>
        <begin position="1"/>
        <end position="16"/>
    </location>
</feature>
<dbReference type="HOGENOM" id="CLU_3312900_0_0_3"/>
<gene>
    <name evidence="2" type="ORF">LYNGBM3L_42560</name>
</gene>
<dbReference type="Proteomes" id="UP000003959">
    <property type="component" value="Unassembled WGS sequence"/>
</dbReference>